<keyword evidence="1" id="KW-0812">Transmembrane</keyword>
<dbReference type="InParanoid" id="A0A448YFW6"/>
<keyword evidence="3" id="KW-1185">Reference proteome</keyword>
<organism evidence="2 3">
    <name type="scientific">Brettanomyces naardenensis</name>
    <name type="common">Yeast</name>
    <dbReference type="NCBI Taxonomy" id="13370"/>
    <lineage>
        <taxon>Eukaryota</taxon>
        <taxon>Fungi</taxon>
        <taxon>Dikarya</taxon>
        <taxon>Ascomycota</taxon>
        <taxon>Saccharomycotina</taxon>
        <taxon>Pichiomycetes</taxon>
        <taxon>Pichiales</taxon>
        <taxon>Pichiaceae</taxon>
        <taxon>Brettanomyces</taxon>
    </lineage>
</organism>
<dbReference type="OrthoDB" id="2399148at2759"/>
<dbReference type="GO" id="GO:0061617">
    <property type="term" value="C:MICOS complex"/>
    <property type="evidence" value="ECO:0007669"/>
    <property type="project" value="UniProtKB-UniRule"/>
</dbReference>
<dbReference type="PANTHER" id="PTHR28268">
    <property type="entry name" value="MICOS SUBUNIT MIC26"/>
    <property type="match status" value="1"/>
</dbReference>
<feature type="transmembrane region" description="Helical" evidence="1">
    <location>
        <begin position="142"/>
        <end position="161"/>
    </location>
</feature>
<dbReference type="GO" id="GO:0042407">
    <property type="term" value="P:cristae formation"/>
    <property type="evidence" value="ECO:0007669"/>
    <property type="project" value="InterPro"/>
</dbReference>
<sequence length="240" mass="27032">MILSIFKVGIPVASSGVAYLYCQRPLLNDSKRNFYANNVINPAPGRPQEEDSQLAKLVEERGNAPQSALERGLEQSRLKLDQFLDGIKQAYVRQSSAYFRKEREVTDTIASLHDRRELLWPNSIYILTGFMTGLVFTRKSNVLLRATVPLACGIAAFGFFMPSTFHRTTDWFSGLEKEKIPDAYNKQAEIIRKTGVLVQKSESLKAENEKLVSRLYAKTRKTIGEITGLNVDNPVTGKKE</sequence>
<dbReference type="STRING" id="13370.A0A448YFW6"/>
<dbReference type="Proteomes" id="UP000290900">
    <property type="component" value="Unassembled WGS sequence"/>
</dbReference>
<dbReference type="AlphaFoldDB" id="A0A448YFW6"/>
<accession>A0A448YFW6</accession>
<dbReference type="EMBL" id="CAACVR010000001">
    <property type="protein sequence ID" value="VEU19766.1"/>
    <property type="molecule type" value="Genomic_DNA"/>
</dbReference>
<evidence type="ECO:0000313" key="2">
    <source>
        <dbReference type="EMBL" id="VEU19766.1"/>
    </source>
</evidence>
<dbReference type="GO" id="GO:0044284">
    <property type="term" value="C:mitochondrial crista junction"/>
    <property type="evidence" value="ECO:0007669"/>
    <property type="project" value="TreeGrafter"/>
</dbReference>
<evidence type="ECO:0000256" key="1">
    <source>
        <dbReference type="RuleBase" id="RU363021"/>
    </source>
</evidence>
<dbReference type="InterPro" id="IPR019166">
    <property type="entry name" value="MIC26/MIC27"/>
</dbReference>
<keyword evidence="1" id="KW-0999">Mitochondrion inner membrane</keyword>
<comment type="function">
    <text evidence="1">Component of the MICOS complex, a large protein complex of the mitochondrial inner membrane that plays crucial roles in the maintenance of crista junctions, inner membrane architecture, and formation of contact sites to the outer membrane.</text>
</comment>
<dbReference type="PANTHER" id="PTHR28268:SF1">
    <property type="entry name" value="MICOS SUBUNIT MIC26"/>
    <property type="match status" value="1"/>
</dbReference>
<dbReference type="FunCoup" id="A0A448YFW6">
    <property type="interactions" value="28"/>
</dbReference>
<comment type="subunit">
    <text evidence="1">Component of the mitochondrial contact site and cristae organizing system (MICOS) complex.</text>
</comment>
<dbReference type="Pfam" id="PF09769">
    <property type="entry name" value="ApoO"/>
    <property type="match status" value="1"/>
</dbReference>
<evidence type="ECO:0000313" key="3">
    <source>
        <dbReference type="Proteomes" id="UP000290900"/>
    </source>
</evidence>
<keyword evidence="1" id="KW-1133">Transmembrane helix</keyword>
<reference evidence="2 3" key="1">
    <citation type="submission" date="2018-12" db="EMBL/GenBank/DDBJ databases">
        <authorList>
            <person name="Tiukova I."/>
            <person name="Dainat J."/>
        </authorList>
    </citation>
    <scope>NUCLEOTIDE SEQUENCE [LARGE SCALE GENOMIC DNA]</scope>
</reference>
<protein>
    <recommendedName>
        <fullName evidence="1">MICOS complex subunit</fullName>
    </recommendedName>
</protein>
<keyword evidence="1" id="KW-0472">Membrane</keyword>
<gene>
    <name evidence="2" type="ORF">BRENAR_LOCUS502</name>
</gene>
<name>A0A448YFW6_BRENA</name>
<dbReference type="InterPro" id="IPR033181">
    <property type="entry name" value="Mic26_fungi"/>
</dbReference>
<proteinExistence type="predicted"/>
<keyword evidence="1" id="KW-0496">Mitochondrion</keyword>
<feature type="transmembrane region" description="Helical" evidence="1">
    <location>
        <begin position="118"/>
        <end position="136"/>
    </location>
</feature>
<comment type="subcellular location">
    <subcellularLocation>
        <location evidence="1">Mitochondrion inner membrane</location>
    </subcellularLocation>
</comment>